<organism evidence="1 2">
    <name type="scientific">Patella caerulea</name>
    <name type="common">Rayed Mediterranean limpet</name>
    <dbReference type="NCBI Taxonomy" id="87958"/>
    <lineage>
        <taxon>Eukaryota</taxon>
        <taxon>Metazoa</taxon>
        <taxon>Spiralia</taxon>
        <taxon>Lophotrochozoa</taxon>
        <taxon>Mollusca</taxon>
        <taxon>Gastropoda</taxon>
        <taxon>Patellogastropoda</taxon>
        <taxon>Patelloidea</taxon>
        <taxon>Patellidae</taxon>
        <taxon>Patella</taxon>
    </lineage>
</organism>
<protein>
    <submittedName>
        <fullName evidence="1">Uncharacterized protein</fullName>
    </submittedName>
</protein>
<evidence type="ECO:0000313" key="2">
    <source>
        <dbReference type="Proteomes" id="UP001347796"/>
    </source>
</evidence>
<comment type="caution">
    <text evidence="1">The sequence shown here is derived from an EMBL/GenBank/DDBJ whole genome shotgun (WGS) entry which is preliminary data.</text>
</comment>
<dbReference type="Proteomes" id="UP001347796">
    <property type="component" value="Unassembled WGS sequence"/>
</dbReference>
<name>A0AAN8J8K6_PATCE</name>
<proteinExistence type="predicted"/>
<sequence length="167" mass="19854">MQHKSSVDQSPWIKFKWNSMKKSQFLQNMSNEKKKLKFSLLSSTLEEGHIDNAVQQLSEFLRDSAMSMIVKPAISMKIQQPKWWNDECSELKLQKYKLLDIFRITNFEDDLLMYKKVKSRFKLACTKSQKEQTERKSNEVIQSNGEDLWKSVRNFLKRSDRKPNIGR</sequence>
<keyword evidence="2" id="KW-1185">Reference proteome</keyword>
<gene>
    <name evidence="1" type="ORF">SNE40_018360</name>
</gene>
<dbReference type="EMBL" id="JAZGQO010000013">
    <property type="protein sequence ID" value="KAK6171940.1"/>
    <property type="molecule type" value="Genomic_DNA"/>
</dbReference>
<evidence type="ECO:0000313" key="1">
    <source>
        <dbReference type="EMBL" id="KAK6171940.1"/>
    </source>
</evidence>
<accession>A0AAN8J8K6</accession>
<dbReference type="AlphaFoldDB" id="A0AAN8J8K6"/>
<reference evidence="1 2" key="1">
    <citation type="submission" date="2024-01" db="EMBL/GenBank/DDBJ databases">
        <title>The genome of the rayed Mediterranean limpet Patella caerulea (Linnaeus, 1758).</title>
        <authorList>
            <person name="Anh-Thu Weber A."/>
            <person name="Halstead-Nussloch G."/>
        </authorList>
    </citation>
    <scope>NUCLEOTIDE SEQUENCE [LARGE SCALE GENOMIC DNA]</scope>
    <source>
        <strain evidence="1">AATW-2023a</strain>
        <tissue evidence="1">Whole specimen</tissue>
    </source>
</reference>